<feature type="transmembrane region" description="Helical" evidence="5">
    <location>
        <begin position="673"/>
        <end position="700"/>
    </location>
</feature>
<evidence type="ECO:0000259" key="7">
    <source>
        <dbReference type="PROSITE" id="PS50259"/>
    </source>
</evidence>
<keyword evidence="3 5" id="KW-1133">Transmembrane helix</keyword>
<dbReference type="EMBL" id="MCOG01000022">
    <property type="protein sequence ID" value="ORY76422.1"/>
    <property type="molecule type" value="Genomic_DNA"/>
</dbReference>
<evidence type="ECO:0000313" key="9">
    <source>
        <dbReference type="Proteomes" id="UP000193920"/>
    </source>
</evidence>
<feature type="transmembrane region" description="Helical" evidence="5">
    <location>
        <begin position="519"/>
        <end position="541"/>
    </location>
</feature>
<comment type="caution">
    <text evidence="8">The sequence shown here is derived from an EMBL/GenBank/DDBJ whole genome shotgun (WGS) entry which is preliminary data.</text>
</comment>
<evidence type="ECO:0000256" key="6">
    <source>
        <dbReference type="SAM" id="SignalP"/>
    </source>
</evidence>
<sequence length="862" mass="100941">MNYLISYIIPLITIFLFSTIKAASAGGTEKINVLISKPDIEDPKNYLERYNAFVKQYVDKKRLESNDSIPSMDIEFSYCEPDPNDGIALFFAYKYSKDVERFVDLEFAKNLNCTLRELKKKGNENIYDMVVLPDRLLYSDDTYIHNAVIEGSFYIEHIHDYLLNYDHLISMEDIKHHNKVILERARHKGKELLGLPYELDFDNLYYYNEDEDKKNEFLTDSILFQKNIINNNQKDDEKKELPHTSNGTLSIALGDEDELINLFFEYVRIHLFESSHPEDTSYLDKFYNDKNKIMEFYRSFREFVLKYTGSDIRNTLSTTPQQAFQSFIQKDKKLFKGKASYYSLLKKNVTDSISMANLPKDYGVVEGKYLSILNYSHKLPNHADDILYYALLLTSEDFQLARATEFGSIPTVNLNVSKMTTPHTPKPTPTSTSTSTHPYCLDNQSICRVFSRTKPIEVKKVFQKNKYSASFLEIRIILPIILQKLISEEAYQPIYEKIPNFINTGELVKAEEKTSPKEIILLITFGVTSLAVIFFLLYIMIMVYKNRKHPYLKAISPQLSNITLLGLILKSLFPFYFWMIRNETLCQLNFVFNFFFSNLIYLPMVAIIYRIYYIYTNVSNVNFGKKLNDRRMIRKIIIALISVFIISFIASFYGRFGFTTFGAFEPYRIIWCYFYNFIFYLAILLIYSTILFIFMIIMVIKIHKLSKKYGDIKFIFFIVVLLFTTTIFDSSIYLLLGIDSLYVVLYGIYLFSCIVSTYLLVGYRLIYIKKHPIKDGSFNGNSVDDGHFDNAINLVNFIPLMKDKNNRTFSFFNRSKHDLNSHGTFVIFQDDDNDSIEKNPNNYFFNRTLRILNQQKQKRASV</sequence>
<name>A0A1Y2EXT0_9FUNG</name>
<feature type="transmembrane region" description="Helical" evidence="5">
    <location>
        <begin position="741"/>
        <end position="761"/>
    </location>
</feature>
<feature type="transmembrane region" description="Helical" evidence="5">
    <location>
        <begin position="712"/>
        <end position="735"/>
    </location>
</feature>
<proteinExistence type="predicted"/>
<keyword evidence="6" id="KW-0732">Signal</keyword>
<keyword evidence="2 5" id="KW-0812">Transmembrane</keyword>
<dbReference type="InterPro" id="IPR017978">
    <property type="entry name" value="GPCR_3_C"/>
</dbReference>
<dbReference type="PROSITE" id="PS50259">
    <property type="entry name" value="G_PROTEIN_RECEP_F3_4"/>
    <property type="match status" value="1"/>
</dbReference>
<feature type="transmembrane region" description="Helical" evidence="5">
    <location>
        <begin position="562"/>
        <end position="580"/>
    </location>
</feature>
<evidence type="ECO:0000256" key="2">
    <source>
        <dbReference type="ARBA" id="ARBA00022692"/>
    </source>
</evidence>
<feature type="transmembrane region" description="Helical" evidence="5">
    <location>
        <begin position="636"/>
        <end position="653"/>
    </location>
</feature>
<evidence type="ECO:0000256" key="4">
    <source>
        <dbReference type="ARBA" id="ARBA00023136"/>
    </source>
</evidence>
<feature type="signal peptide" evidence="6">
    <location>
        <begin position="1"/>
        <end position="25"/>
    </location>
</feature>
<dbReference type="Proteomes" id="UP000193920">
    <property type="component" value="Unassembled WGS sequence"/>
</dbReference>
<evidence type="ECO:0000313" key="8">
    <source>
        <dbReference type="EMBL" id="ORY76422.1"/>
    </source>
</evidence>
<evidence type="ECO:0000256" key="5">
    <source>
        <dbReference type="SAM" id="Phobius"/>
    </source>
</evidence>
<organism evidence="8 9">
    <name type="scientific">Neocallimastix californiae</name>
    <dbReference type="NCBI Taxonomy" id="1754190"/>
    <lineage>
        <taxon>Eukaryota</taxon>
        <taxon>Fungi</taxon>
        <taxon>Fungi incertae sedis</taxon>
        <taxon>Chytridiomycota</taxon>
        <taxon>Chytridiomycota incertae sedis</taxon>
        <taxon>Neocallimastigomycetes</taxon>
        <taxon>Neocallimastigales</taxon>
        <taxon>Neocallimastigaceae</taxon>
        <taxon>Neocallimastix</taxon>
    </lineage>
</organism>
<feature type="chain" id="PRO_5012824600" description="G-protein coupled receptors family 3 profile domain-containing protein" evidence="6">
    <location>
        <begin position="26"/>
        <end position="862"/>
    </location>
</feature>
<evidence type="ECO:0000256" key="1">
    <source>
        <dbReference type="ARBA" id="ARBA00004141"/>
    </source>
</evidence>
<comment type="subcellular location">
    <subcellularLocation>
        <location evidence="1">Membrane</location>
        <topology evidence="1">Multi-pass membrane protein</topology>
    </subcellularLocation>
</comment>
<dbReference type="GO" id="GO:0004930">
    <property type="term" value="F:G protein-coupled receptor activity"/>
    <property type="evidence" value="ECO:0007669"/>
    <property type="project" value="InterPro"/>
</dbReference>
<gene>
    <name evidence="8" type="ORF">LY90DRAFT_113901</name>
</gene>
<protein>
    <recommendedName>
        <fullName evidence="7">G-protein coupled receptors family 3 profile domain-containing protein</fullName>
    </recommendedName>
</protein>
<dbReference type="AlphaFoldDB" id="A0A1Y2EXT0"/>
<evidence type="ECO:0000256" key="3">
    <source>
        <dbReference type="ARBA" id="ARBA00022989"/>
    </source>
</evidence>
<dbReference type="Pfam" id="PF00003">
    <property type="entry name" value="7tm_3"/>
    <property type="match status" value="1"/>
</dbReference>
<feature type="transmembrane region" description="Helical" evidence="5">
    <location>
        <begin position="592"/>
        <end position="615"/>
    </location>
</feature>
<keyword evidence="4 5" id="KW-0472">Membrane</keyword>
<dbReference type="GO" id="GO:0016020">
    <property type="term" value="C:membrane"/>
    <property type="evidence" value="ECO:0007669"/>
    <property type="project" value="UniProtKB-SubCell"/>
</dbReference>
<feature type="domain" description="G-protein coupled receptors family 3 profile" evidence="7">
    <location>
        <begin position="521"/>
        <end position="762"/>
    </location>
</feature>
<reference evidence="8 9" key="1">
    <citation type="submission" date="2016-08" db="EMBL/GenBank/DDBJ databases">
        <title>A Parts List for Fungal Cellulosomes Revealed by Comparative Genomics.</title>
        <authorList>
            <consortium name="DOE Joint Genome Institute"/>
            <person name="Haitjema C.H."/>
            <person name="Gilmore S.P."/>
            <person name="Henske J.K."/>
            <person name="Solomon K.V."/>
            <person name="De Groot R."/>
            <person name="Kuo A."/>
            <person name="Mondo S.J."/>
            <person name="Salamov A.A."/>
            <person name="Labutti K."/>
            <person name="Zhao Z."/>
            <person name="Chiniquy J."/>
            <person name="Barry K."/>
            <person name="Brewer H.M."/>
            <person name="Purvine S.O."/>
            <person name="Wright A.T."/>
            <person name="Boxma B."/>
            <person name="Van Alen T."/>
            <person name="Hackstein J.H."/>
            <person name="Baker S.E."/>
            <person name="Grigoriev I.V."/>
            <person name="O'Malley M.A."/>
        </authorList>
    </citation>
    <scope>NUCLEOTIDE SEQUENCE [LARGE SCALE GENOMIC DNA]</scope>
    <source>
        <strain evidence="8 9">G1</strain>
    </source>
</reference>
<keyword evidence="9" id="KW-1185">Reference proteome</keyword>
<accession>A0A1Y2EXT0</accession>